<feature type="compositionally biased region" description="Low complexity" evidence="1">
    <location>
        <begin position="257"/>
        <end position="273"/>
    </location>
</feature>
<feature type="region of interest" description="Disordered" evidence="1">
    <location>
        <begin position="257"/>
        <end position="367"/>
    </location>
</feature>
<sequence length="764" mass="82132">MPRAEFIRENKSTPSSFALLTFSGPNCIRLYSFTSEVIATLRRFLEQRAVIQGTREDAANNLYEFALDGKPWSNPKSLATERFVVDLLAVLYRSGYNYLSTIDYGREPDDRLAITLSCPVTSFDAPRPHSPTPQGSGSTFSEKQRQFRAPFALSFSSSTTLRVIQPPLHSTPAILQAVRSAWPRGVESEKKVGDNCFEFKLKGYKWFQEDTFAADSLRHILALLSSLDTHSFTLQASMSLSNRSRVKDLWIFTGPPSSDDALSSSSPSLFSSSQTALKRSAPTPEPVPLNSHKRMATEPAPLHDTIPTTPVRVHHRAVTDDAKGGGHSSRNGTPPPHSPASSTGNVLRKPAPRAQVPVSVYDGDVPDSTEYRAVLPSVISEGIPNMTGVGATPDVFYSTSPFGTDESRPTAAPIQPQLQGSPLHQSPVQTSPSRVNTPPQTPPHAAASESSASAAEQEQERDGPSSRDPVPSLSGPLLSPGAFRDSAFSSSTEMSKEIPIKWTGEDAETFAAGDTRLKPTADRLSSAGPMLPGGWQATPVEEDKQMPPQSPSATDNGEHMPDLKQNVRVASPEITDPDQGVRQSEAALMGVIPNEAPPPVPPLNTEVAKPREESTASGSGQGWVLVNVEGKHSATGAATDSSEPQHGNQGSESSASTNPSPQQTTKPTSENASMSPAAKAIVIIDAVDAKSKPKKDPPSTSRVRRFFSLSRKDSPKLADKLAQEPNASNASGPRTRSRSGFGQRLRRIGTPEATRNEDNRRSFD</sequence>
<name>A0ABR3ADX6_9AGAR</name>
<protein>
    <submittedName>
        <fullName evidence="2">Uncharacterized protein</fullName>
    </submittedName>
</protein>
<feature type="compositionally biased region" description="Low complexity" evidence="1">
    <location>
        <begin position="677"/>
        <end position="686"/>
    </location>
</feature>
<dbReference type="EMBL" id="JBBXMP010000002">
    <property type="protein sequence ID" value="KAL0072137.1"/>
    <property type="molecule type" value="Genomic_DNA"/>
</dbReference>
<reference evidence="2 3" key="1">
    <citation type="submission" date="2024-05" db="EMBL/GenBank/DDBJ databases">
        <title>A draft genome resource for the thread blight pathogen Marasmius tenuissimus strain MS-2.</title>
        <authorList>
            <person name="Yulfo-Soto G.E."/>
            <person name="Baruah I.K."/>
            <person name="Amoako-Attah I."/>
            <person name="Bukari Y."/>
            <person name="Meinhardt L.W."/>
            <person name="Bailey B.A."/>
            <person name="Cohen S.P."/>
        </authorList>
    </citation>
    <scope>NUCLEOTIDE SEQUENCE [LARGE SCALE GENOMIC DNA]</scope>
    <source>
        <strain evidence="2 3">MS-2</strain>
    </source>
</reference>
<evidence type="ECO:0000313" key="3">
    <source>
        <dbReference type="Proteomes" id="UP001437256"/>
    </source>
</evidence>
<feature type="compositionally biased region" description="Polar residues" evidence="1">
    <location>
        <begin position="416"/>
        <end position="438"/>
    </location>
</feature>
<organism evidence="2 3">
    <name type="scientific">Marasmius tenuissimus</name>
    <dbReference type="NCBI Taxonomy" id="585030"/>
    <lineage>
        <taxon>Eukaryota</taxon>
        <taxon>Fungi</taxon>
        <taxon>Dikarya</taxon>
        <taxon>Basidiomycota</taxon>
        <taxon>Agaricomycotina</taxon>
        <taxon>Agaricomycetes</taxon>
        <taxon>Agaricomycetidae</taxon>
        <taxon>Agaricales</taxon>
        <taxon>Marasmiineae</taxon>
        <taxon>Marasmiaceae</taxon>
        <taxon>Marasmius</taxon>
    </lineage>
</organism>
<feature type="compositionally biased region" description="Basic and acidic residues" evidence="1">
    <location>
        <begin position="754"/>
        <end position="764"/>
    </location>
</feature>
<evidence type="ECO:0000313" key="2">
    <source>
        <dbReference type="EMBL" id="KAL0072137.1"/>
    </source>
</evidence>
<feature type="compositionally biased region" description="Low complexity" evidence="1">
    <location>
        <begin position="471"/>
        <end position="481"/>
    </location>
</feature>
<keyword evidence="3" id="KW-1185">Reference proteome</keyword>
<feature type="compositionally biased region" description="Polar residues" evidence="1">
    <location>
        <begin position="725"/>
        <end position="740"/>
    </location>
</feature>
<feature type="compositionally biased region" description="Basic and acidic residues" evidence="1">
    <location>
        <begin position="687"/>
        <end position="697"/>
    </location>
</feature>
<feature type="compositionally biased region" description="Polar residues" evidence="1">
    <location>
        <begin position="636"/>
        <end position="674"/>
    </location>
</feature>
<comment type="caution">
    <text evidence="2">The sequence shown here is derived from an EMBL/GenBank/DDBJ whole genome shotgun (WGS) entry which is preliminary data.</text>
</comment>
<feature type="compositionally biased region" description="Basic and acidic residues" evidence="1">
    <location>
        <begin position="710"/>
        <end position="722"/>
    </location>
</feature>
<gene>
    <name evidence="2" type="ORF">AAF712_001060</name>
</gene>
<dbReference type="Proteomes" id="UP001437256">
    <property type="component" value="Unassembled WGS sequence"/>
</dbReference>
<feature type="region of interest" description="Disordered" evidence="1">
    <location>
        <begin position="397"/>
        <end position="764"/>
    </location>
</feature>
<dbReference type="PANTHER" id="PTHR38696:SF1">
    <property type="entry name" value="MEDIATOR OF RNA POLYMERASE II TRANSCRIPTION SUBUNIT 13"/>
    <property type="match status" value="1"/>
</dbReference>
<evidence type="ECO:0000256" key="1">
    <source>
        <dbReference type="SAM" id="MobiDB-lite"/>
    </source>
</evidence>
<proteinExistence type="predicted"/>
<dbReference type="PANTHER" id="PTHR38696">
    <property type="entry name" value="MEDIATOR OF RNA POLYMERASE II TRANSCRIPTION SUBUNIT 13"/>
    <property type="match status" value="1"/>
</dbReference>
<accession>A0ABR3ADX6</accession>
<feature type="compositionally biased region" description="Low complexity" evidence="1">
    <location>
        <begin position="445"/>
        <end position="456"/>
    </location>
</feature>